<dbReference type="SUPFAM" id="SSF52540">
    <property type="entry name" value="P-loop containing nucleoside triphosphate hydrolases"/>
    <property type="match status" value="1"/>
</dbReference>
<proteinExistence type="predicted"/>
<evidence type="ECO:0000256" key="1">
    <source>
        <dbReference type="SAM" id="MobiDB-lite"/>
    </source>
</evidence>
<dbReference type="PANTHER" id="PTHR10039:SF5">
    <property type="entry name" value="NACHT DOMAIN-CONTAINING PROTEIN"/>
    <property type="match status" value="1"/>
</dbReference>
<reference evidence="4" key="2">
    <citation type="submission" date="2013-04" db="EMBL/GenBank/DDBJ databases">
        <title>Genomic mechanisms accounting for the adaptation to parasitism in nematode-trapping fungi.</title>
        <authorList>
            <person name="Ahren D.G."/>
        </authorList>
    </citation>
    <scope>NUCLEOTIDE SEQUENCE [LARGE SCALE GENOMIC DNA]</scope>
    <source>
        <strain evidence="4">CBS 200.50</strain>
    </source>
</reference>
<dbReference type="OMA" id="DAIWASI"/>
<gene>
    <name evidence="3" type="ORF">H072_8069</name>
</gene>
<dbReference type="InterPro" id="IPR056693">
    <property type="entry name" value="DUF7791"/>
</dbReference>
<dbReference type="EMBL" id="AQGS01000575">
    <property type="protein sequence ID" value="EPS38220.1"/>
    <property type="molecule type" value="Genomic_DNA"/>
</dbReference>
<dbReference type="Pfam" id="PF25053">
    <property type="entry name" value="DUF7791"/>
    <property type="match status" value="1"/>
</dbReference>
<evidence type="ECO:0000313" key="3">
    <source>
        <dbReference type="EMBL" id="EPS38220.1"/>
    </source>
</evidence>
<organism evidence="3 4">
    <name type="scientific">Dactylellina haptotyla (strain CBS 200.50)</name>
    <name type="common">Nematode-trapping fungus</name>
    <name type="synonym">Monacrosporium haptotylum</name>
    <dbReference type="NCBI Taxonomy" id="1284197"/>
    <lineage>
        <taxon>Eukaryota</taxon>
        <taxon>Fungi</taxon>
        <taxon>Dikarya</taxon>
        <taxon>Ascomycota</taxon>
        <taxon>Pezizomycotina</taxon>
        <taxon>Orbiliomycetes</taxon>
        <taxon>Orbiliales</taxon>
        <taxon>Orbiliaceae</taxon>
        <taxon>Dactylellina</taxon>
    </lineage>
</organism>
<dbReference type="PANTHER" id="PTHR10039">
    <property type="entry name" value="AMELOGENIN"/>
    <property type="match status" value="1"/>
</dbReference>
<dbReference type="Proteomes" id="UP000015100">
    <property type="component" value="Unassembled WGS sequence"/>
</dbReference>
<dbReference type="AlphaFoldDB" id="S8A5B6"/>
<feature type="region of interest" description="Disordered" evidence="1">
    <location>
        <begin position="933"/>
        <end position="961"/>
    </location>
</feature>
<protein>
    <recommendedName>
        <fullName evidence="2">DUF7791 domain-containing protein</fullName>
    </recommendedName>
</protein>
<dbReference type="STRING" id="1284197.S8A5B6"/>
<dbReference type="OrthoDB" id="443402at2759"/>
<name>S8A5B6_DACHA</name>
<dbReference type="InterPro" id="IPR027417">
    <property type="entry name" value="P-loop_NTPase"/>
</dbReference>
<dbReference type="HOGENOM" id="CLU_002341_6_1_1"/>
<reference evidence="3 4" key="1">
    <citation type="journal article" date="2013" name="PLoS Genet.">
        <title>Genomic mechanisms accounting for the adaptation to parasitism in nematode-trapping fungi.</title>
        <authorList>
            <person name="Meerupati T."/>
            <person name="Andersson K.M."/>
            <person name="Friman E."/>
            <person name="Kumar D."/>
            <person name="Tunlid A."/>
            <person name="Ahren D."/>
        </authorList>
    </citation>
    <scope>NUCLEOTIDE SEQUENCE [LARGE SCALE GENOMIC DNA]</scope>
    <source>
        <strain evidence="3 4">CBS 200.50</strain>
    </source>
</reference>
<accession>S8A5B6</accession>
<evidence type="ECO:0000259" key="2">
    <source>
        <dbReference type="Pfam" id="PF25053"/>
    </source>
</evidence>
<evidence type="ECO:0000313" key="4">
    <source>
        <dbReference type="Proteomes" id="UP000015100"/>
    </source>
</evidence>
<sequence length="973" mass="110610">MAVDPLAALGAAAAVLQFLDFTTKLISKGRELYKSADGVLTDHAEQVALYSRLSKLNKALGESINTSAAQKQLSLAEQALLEVSSECMQFADDLAQAIDKLRVTGNRRKWNSFRQALKSVWMKDEIDKRMVTLDRLRQQVIIHLLICMNEKPANIPVNAVTDTIRVEAKALLDAVHKCNHETKQQIEALKHDLATLASQQNTLRGKEENSKLGTSQQLVDRWLGSNSDGIDYLLNRIHQAVEDSKGLSYQCKVLDSLHFERIEYRHGMIDKAHEKTLNWVFDPQPGVVSNWAQIPEWLNGSHGIYWVSGKAGSEKSTLMKWIVQTDRMVKLLESWGGDKRWRSYDLALGRFPAWNETDLLFSLRKLAHITASNTRICLFIDGLDEFEGEEHQRLELLDILAELSALPDIKICASSRPWELFKTAFSDCPQLRLEDLTRKDIEDYVHSKLMANDKFKDIDDSHGNNAASDTFISEITEKAQGVWLWVVLVVRSLLRGFRNRDTLSDLLTRLRETPSELEQLFMQMLSKIENVYRLKTLQLLKIALETTSPTLMTLSFLDNESPEFPFDIPLEEISKEKTKKILELASSRVSIRCLGLLEDVDSGCDTDHAFVSRRVEFLHRSARDFLKNPDTQQALKMELVASFDVDLFICRACVAQFMMAQEPQKKFLLDFMLHALSLEKKKHSSFVLPLLVKLNDLMKLNVGYIANNWYAGEGGWYDRVPRSAPLLPAAIEYGLKQYVIKTLESAPVSTYEICLSREARCRTGPTKEICTRGDSWPLLYYVLRPDHPSIFDPRLRERPLNHAILCRPDIDIVRYLLAHGGNPNIWLGDATLWMEFIRYLREHQDEFRTAGKIHLEPWISATELLIQYGAKNGEGFADHYSAGSGGAPDVNTRERLSTYKMFIGTGISDAFGEEEAHRLGQLMLDVNISKSVSRQPDIPDTASRPTVLVSQPTPTPKPGFRMKMKEKMRSVWG</sequence>
<keyword evidence="4" id="KW-1185">Reference proteome</keyword>
<feature type="domain" description="DUF7791" evidence="2">
    <location>
        <begin position="527"/>
        <end position="665"/>
    </location>
</feature>
<comment type="caution">
    <text evidence="3">The sequence shown here is derived from an EMBL/GenBank/DDBJ whole genome shotgun (WGS) entry which is preliminary data.</text>
</comment>